<evidence type="ECO:0000256" key="2">
    <source>
        <dbReference type="SAM" id="Phobius"/>
    </source>
</evidence>
<feature type="transmembrane region" description="Helical" evidence="2">
    <location>
        <begin position="417"/>
        <end position="437"/>
    </location>
</feature>
<dbReference type="InterPro" id="IPR008075">
    <property type="entry name" value="LIMR"/>
</dbReference>
<evidence type="ECO:0000256" key="1">
    <source>
        <dbReference type="ARBA" id="ARBA00010487"/>
    </source>
</evidence>
<reference evidence="3" key="1">
    <citation type="submission" date="2017-10" db="EMBL/GenBank/DDBJ databases">
        <title>Transcriptome Assembly of Sugarcane Aphid Adults.</title>
        <authorList>
            <person name="Scully E.D."/>
            <person name="Palmer N.A."/>
            <person name="Geib S.M."/>
            <person name="Sarath G."/>
            <person name="Sattler S.E."/>
        </authorList>
    </citation>
    <scope>NUCLEOTIDE SEQUENCE</scope>
    <source>
        <tissue evidence="3">Whole body</tissue>
    </source>
</reference>
<feature type="transmembrane region" description="Helical" evidence="2">
    <location>
        <begin position="376"/>
        <end position="405"/>
    </location>
</feature>
<protein>
    <submittedName>
        <fullName evidence="3">Limb region 1</fullName>
    </submittedName>
</protein>
<organism evidence="3">
    <name type="scientific">Melanaphis sacchari</name>
    <dbReference type="NCBI Taxonomy" id="742174"/>
    <lineage>
        <taxon>Eukaryota</taxon>
        <taxon>Metazoa</taxon>
        <taxon>Ecdysozoa</taxon>
        <taxon>Arthropoda</taxon>
        <taxon>Hexapoda</taxon>
        <taxon>Insecta</taxon>
        <taxon>Pterygota</taxon>
        <taxon>Neoptera</taxon>
        <taxon>Paraneoptera</taxon>
        <taxon>Hemiptera</taxon>
        <taxon>Sternorrhyncha</taxon>
        <taxon>Aphidomorpha</taxon>
        <taxon>Aphidoidea</taxon>
        <taxon>Aphididae</taxon>
        <taxon>Aphidini</taxon>
        <taxon>Melanaphis</taxon>
    </lineage>
</organism>
<sequence length="529" mass="60362">MDDVDEPDEREELFYNNVREKIIFLLLFVLLLALSYAIINQYRKRDNIVVSVQDEDDITVYKYSLLLCTIALAVAVGAALLLPISIASNEVLSLYPSSYYVQWLNHSLIHGLWSLVFLFSNLSLFVFLPFAFLFIESEGFPGHRKCLKARVYETCTVLLLLSIFVLVLTYLLYTIFYTEQSLFYMLFNLWNNYLPFLYSCISFIGVLMLLICTPVGFATLFTILSRFMIKPQLQKTTDEEISILRLEVDCLARRLDQVTINGLTYMSPEPMLEGKKQNITPTEKELWTLQNGKLKRGLTDRLSIYQERLDVLEKQRKISVFRKLFLYPTFMLLLLALTVVTVLLVVQNLLLILVGLKALPLNTRQFTLGVSSLSKLGPFGASLEIVIILYMLVASSVGLYSLPVVSTYRPHIKQTPLTHIVGNCSLLLILSSALPLLSRILGITDFDLLADYGRIEWLGNFTIVALYNFVFASAATLCLFNKFTSAVRKELLSRLKSFWKWIMGRDYSITHINSSFSVENSPTIAKKNS</sequence>
<dbReference type="EMBL" id="GFXV01001656">
    <property type="protein sequence ID" value="MBW13461.1"/>
    <property type="molecule type" value="Transcribed_RNA"/>
</dbReference>
<comment type="similarity">
    <text evidence="1">Belongs to the LIMR family.</text>
</comment>
<feature type="transmembrane region" description="Helical" evidence="2">
    <location>
        <begin position="196"/>
        <end position="224"/>
    </location>
</feature>
<dbReference type="AlphaFoldDB" id="A0A2H8THE2"/>
<dbReference type="PRINTS" id="PR01692">
    <property type="entry name" value="LIPOCALINIMR"/>
</dbReference>
<dbReference type="InterPro" id="IPR006876">
    <property type="entry name" value="LMBR1-like_membr_prot"/>
</dbReference>
<keyword evidence="2" id="KW-0812">Transmembrane</keyword>
<accession>A0A2H8THE2</accession>
<keyword evidence="2" id="KW-1133">Transmembrane helix</keyword>
<feature type="transmembrane region" description="Helical" evidence="2">
    <location>
        <begin position="324"/>
        <end position="356"/>
    </location>
</feature>
<name>A0A2H8THE2_9HEMI</name>
<dbReference type="Pfam" id="PF04791">
    <property type="entry name" value="LMBR1"/>
    <property type="match status" value="1"/>
</dbReference>
<feature type="transmembrane region" description="Helical" evidence="2">
    <location>
        <begin position="60"/>
        <end position="88"/>
    </location>
</feature>
<evidence type="ECO:0000313" key="3">
    <source>
        <dbReference type="EMBL" id="MBW13461.1"/>
    </source>
</evidence>
<feature type="transmembrane region" description="Helical" evidence="2">
    <location>
        <begin position="108"/>
        <end position="135"/>
    </location>
</feature>
<proteinExistence type="inferred from homology"/>
<dbReference type="GO" id="GO:0005886">
    <property type="term" value="C:plasma membrane"/>
    <property type="evidence" value="ECO:0007669"/>
    <property type="project" value="TreeGrafter"/>
</dbReference>
<feature type="transmembrane region" description="Helical" evidence="2">
    <location>
        <begin position="457"/>
        <end position="480"/>
    </location>
</feature>
<dbReference type="GO" id="GO:0004888">
    <property type="term" value="F:transmembrane signaling receptor activity"/>
    <property type="evidence" value="ECO:0007669"/>
    <property type="project" value="TreeGrafter"/>
</dbReference>
<feature type="transmembrane region" description="Helical" evidence="2">
    <location>
        <begin position="22"/>
        <end position="39"/>
    </location>
</feature>
<dbReference type="GO" id="GO:0007165">
    <property type="term" value="P:signal transduction"/>
    <property type="evidence" value="ECO:0007669"/>
    <property type="project" value="TreeGrafter"/>
</dbReference>
<dbReference type="OrthoDB" id="5596951at2759"/>
<dbReference type="PANTHER" id="PTHR12625">
    <property type="entry name" value="LIPOCALIN-1 INTERACTING MEMBRANE RECEPTOR LIMR"/>
    <property type="match status" value="1"/>
</dbReference>
<gene>
    <name evidence="3" type="primary">LMBR1</name>
</gene>
<feature type="transmembrane region" description="Helical" evidence="2">
    <location>
        <begin position="156"/>
        <end position="176"/>
    </location>
</feature>
<dbReference type="PANTHER" id="PTHR12625:SF0">
    <property type="entry name" value="PROTEIN LILIPOD"/>
    <property type="match status" value="1"/>
</dbReference>
<keyword evidence="2" id="KW-0472">Membrane</keyword>